<organism evidence="4 5">
    <name type="scientific">Roseimicrobium gellanilyticum</name>
    <dbReference type="NCBI Taxonomy" id="748857"/>
    <lineage>
        <taxon>Bacteria</taxon>
        <taxon>Pseudomonadati</taxon>
        <taxon>Verrucomicrobiota</taxon>
        <taxon>Verrucomicrobiia</taxon>
        <taxon>Verrucomicrobiales</taxon>
        <taxon>Verrucomicrobiaceae</taxon>
        <taxon>Roseimicrobium</taxon>
    </lineage>
</organism>
<proteinExistence type="inferred from homology"/>
<dbReference type="GO" id="GO:0030170">
    <property type="term" value="F:pyridoxal phosphate binding"/>
    <property type="evidence" value="ECO:0007669"/>
    <property type="project" value="InterPro"/>
</dbReference>
<dbReference type="SUPFAM" id="SSF53383">
    <property type="entry name" value="PLP-dependent transferases"/>
    <property type="match status" value="1"/>
</dbReference>
<dbReference type="AlphaFoldDB" id="A0A366HQV2"/>
<sequence length="509" mass="56755">MAKRFASQVPGYSYDGDRFFSCDGAPADIQSARRTGFAELAATLNARHQKSIALTKQARERISDLQFTGAYRVPFQFSRYVREHFSIGAFLDSAEGVSVTDLDGERLIDLTGSYGVNVFGHDFYKSCMAEGSARAAGMGMVLGSCHPSVAWNAEELCRISGMDEVSFHMSGTEAVMQAVRLARYHTRRKKIVRFCGAYHGWWDDVQPGPGNPMPPGRVYTLQEMSGAALQVLRKRRDVACVLVNPLQGLHPNKAAPGDGTLVDSSRSAHFDREAYTRWLQQLREACTANGIVLIFDEVFLGFRLALGGAQEYFGVKADMVTYGKTLGGGFPVGVVCGKRHLMKRYRDDRPGDICFARGTFNSHPHVMAAMQVFLERVQTPSVQALYAGLDGVWNSRAEQLNQRLLEAGLPVTVSNLSTIWTVSFTRASRYNWMYQFYLRAHGLALSWVGTGRLVFSLNFTDEEFAEVSERIIAAAKAMQAAGWWWQDASLTNKSIKRGVLREMLRHRFQ</sequence>
<evidence type="ECO:0000256" key="3">
    <source>
        <dbReference type="RuleBase" id="RU003560"/>
    </source>
</evidence>
<gene>
    <name evidence="4" type="ORF">DES53_103227</name>
</gene>
<protein>
    <submittedName>
        <fullName evidence="4">Glutamate-1-semialdehyde 2,1-aminomutase</fullName>
    </submittedName>
</protein>
<dbReference type="InterPro" id="IPR015424">
    <property type="entry name" value="PyrdxlP-dep_Trfase"/>
</dbReference>
<dbReference type="GO" id="GO:0008483">
    <property type="term" value="F:transaminase activity"/>
    <property type="evidence" value="ECO:0007669"/>
    <property type="project" value="InterPro"/>
</dbReference>
<dbReference type="PANTHER" id="PTHR43713">
    <property type="entry name" value="GLUTAMATE-1-SEMIALDEHYDE 2,1-AMINOMUTASE"/>
    <property type="match status" value="1"/>
</dbReference>
<dbReference type="Proteomes" id="UP000253426">
    <property type="component" value="Unassembled WGS sequence"/>
</dbReference>
<dbReference type="InterPro" id="IPR015421">
    <property type="entry name" value="PyrdxlP-dep_Trfase_major"/>
</dbReference>
<evidence type="ECO:0000313" key="4">
    <source>
        <dbReference type="EMBL" id="RBP45229.1"/>
    </source>
</evidence>
<evidence type="ECO:0000256" key="1">
    <source>
        <dbReference type="ARBA" id="ARBA00001933"/>
    </source>
</evidence>
<dbReference type="PROSITE" id="PS00600">
    <property type="entry name" value="AA_TRANSFER_CLASS_3"/>
    <property type="match status" value="1"/>
</dbReference>
<comment type="caution">
    <text evidence="4">The sequence shown here is derived from an EMBL/GenBank/DDBJ whole genome shotgun (WGS) entry which is preliminary data.</text>
</comment>
<evidence type="ECO:0000256" key="2">
    <source>
        <dbReference type="ARBA" id="ARBA00022898"/>
    </source>
</evidence>
<dbReference type="InterPro" id="IPR015422">
    <property type="entry name" value="PyrdxlP-dep_Trfase_small"/>
</dbReference>
<dbReference type="Gene3D" id="3.40.640.10">
    <property type="entry name" value="Type I PLP-dependent aspartate aminotransferase-like (Major domain)"/>
    <property type="match status" value="2"/>
</dbReference>
<dbReference type="EMBL" id="QNRR01000003">
    <property type="protein sequence ID" value="RBP45229.1"/>
    <property type="molecule type" value="Genomic_DNA"/>
</dbReference>
<keyword evidence="2 3" id="KW-0663">Pyridoxal phosphate</keyword>
<dbReference type="InterPro" id="IPR005814">
    <property type="entry name" value="Aminotrans_3"/>
</dbReference>
<reference evidence="4 5" key="1">
    <citation type="submission" date="2018-06" db="EMBL/GenBank/DDBJ databases">
        <title>Genomic Encyclopedia of Type Strains, Phase IV (KMG-IV): sequencing the most valuable type-strain genomes for metagenomic binning, comparative biology and taxonomic classification.</title>
        <authorList>
            <person name="Goeker M."/>
        </authorList>
    </citation>
    <scope>NUCLEOTIDE SEQUENCE [LARGE SCALE GENOMIC DNA]</scope>
    <source>
        <strain evidence="4 5">DSM 25532</strain>
    </source>
</reference>
<dbReference type="Pfam" id="PF00202">
    <property type="entry name" value="Aminotran_3"/>
    <property type="match status" value="1"/>
</dbReference>
<accession>A0A366HQV2</accession>
<dbReference type="InterPro" id="IPR049704">
    <property type="entry name" value="Aminotrans_3_PPA_site"/>
</dbReference>
<keyword evidence="5" id="KW-1185">Reference proteome</keyword>
<evidence type="ECO:0000313" key="5">
    <source>
        <dbReference type="Proteomes" id="UP000253426"/>
    </source>
</evidence>
<dbReference type="Gene3D" id="3.90.1150.10">
    <property type="entry name" value="Aspartate Aminotransferase, domain 1"/>
    <property type="match status" value="2"/>
</dbReference>
<comment type="similarity">
    <text evidence="3">Belongs to the class-III pyridoxal-phosphate-dependent aminotransferase family.</text>
</comment>
<name>A0A366HQV2_9BACT</name>
<comment type="cofactor">
    <cofactor evidence="1">
        <name>pyridoxal 5'-phosphate</name>
        <dbReference type="ChEBI" id="CHEBI:597326"/>
    </cofactor>
</comment>
<dbReference type="PANTHER" id="PTHR43713:SF3">
    <property type="entry name" value="GLUTAMATE-1-SEMIALDEHYDE 2,1-AMINOMUTASE 1, CHLOROPLASTIC-RELATED"/>
    <property type="match status" value="1"/>
</dbReference>